<evidence type="ECO:0000313" key="2">
    <source>
        <dbReference type="EMBL" id="KJY60909.1"/>
    </source>
</evidence>
<evidence type="ECO:0000256" key="1">
    <source>
        <dbReference type="SAM" id="Phobius"/>
    </source>
</evidence>
<dbReference type="Pfam" id="PF04020">
    <property type="entry name" value="Phage_holin_4_2"/>
    <property type="match status" value="1"/>
</dbReference>
<dbReference type="HOGENOM" id="CLU_120441_1_1_9"/>
<dbReference type="OrthoDB" id="7205479at2"/>
<comment type="caution">
    <text evidence="2">The sequence shown here is derived from an EMBL/GenBank/DDBJ whole genome shotgun (WGS) entry which is preliminary data.</text>
</comment>
<keyword evidence="1" id="KW-0812">Transmembrane</keyword>
<organism evidence="2 3">
    <name type="scientific">Bombilactobacillus mellifer</name>
    <dbReference type="NCBI Taxonomy" id="1218492"/>
    <lineage>
        <taxon>Bacteria</taxon>
        <taxon>Bacillati</taxon>
        <taxon>Bacillota</taxon>
        <taxon>Bacilli</taxon>
        <taxon>Lactobacillales</taxon>
        <taxon>Lactobacillaceae</taxon>
        <taxon>Bombilactobacillus</taxon>
    </lineage>
</organism>
<accession>A0A0F4LRH6</accession>
<evidence type="ECO:0000313" key="3">
    <source>
        <dbReference type="Proteomes" id="UP000033558"/>
    </source>
</evidence>
<keyword evidence="3" id="KW-1185">Reference proteome</keyword>
<dbReference type="InterPro" id="IPR007165">
    <property type="entry name" value="Phage_holin_4_2"/>
</dbReference>
<dbReference type="EMBL" id="JXJQ01000009">
    <property type="protein sequence ID" value="KJY60909.1"/>
    <property type="molecule type" value="Genomic_DNA"/>
</dbReference>
<dbReference type="RefSeq" id="WP_046316888.1">
    <property type="nucleotide sequence ID" value="NZ_JAMBJK010000013.1"/>
</dbReference>
<feature type="transmembrane region" description="Helical" evidence="1">
    <location>
        <begin position="85"/>
        <end position="107"/>
    </location>
</feature>
<evidence type="ECO:0008006" key="4">
    <source>
        <dbReference type="Google" id="ProtNLM"/>
    </source>
</evidence>
<dbReference type="STRING" id="1218492.JG30_10970"/>
<feature type="transmembrane region" description="Helical" evidence="1">
    <location>
        <begin position="20"/>
        <end position="43"/>
    </location>
</feature>
<reference evidence="2 3" key="1">
    <citation type="submission" date="2015-01" db="EMBL/GenBank/DDBJ databases">
        <title>Comparative genomics of the lactic acid bacteria isolated from the honey bee gut.</title>
        <authorList>
            <person name="Ellegaard K.M."/>
            <person name="Tamarit D."/>
            <person name="Javelind E."/>
            <person name="Olofsson T."/>
            <person name="Andersson S.G."/>
            <person name="Vasquez A."/>
        </authorList>
    </citation>
    <scope>NUCLEOTIDE SEQUENCE [LARGE SCALE GENOMIC DNA]</scope>
    <source>
        <strain evidence="2 3">Bin4</strain>
    </source>
</reference>
<protein>
    <recommendedName>
        <fullName evidence="4">Integral membrane protein</fullName>
    </recommendedName>
</protein>
<sequence length="116" mass="12972">MKVIYQTIINTLLFMALAQVLPTMFFLNNFTTAIVAGFVLVLLNMTIKPLLHIISFPITLLTFGLFSVVVNAFTLEIITLLIPGFGFRSFGAAVIVSVIMSVANWFVGYRAFQNRY</sequence>
<dbReference type="PANTHER" id="PTHR37309">
    <property type="entry name" value="SLR0284 PROTEIN"/>
    <property type="match status" value="1"/>
</dbReference>
<proteinExistence type="predicted"/>
<dbReference type="Proteomes" id="UP000033558">
    <property type="component" value="Unassembled WGS sequence"/>
</dbReference>
<keyword evidence="1" id="KW-0472">Membrane</keyword>
<name>A0A0F4LRH6_9LACO</name>
<keyword evidence="1" id="KW-1133">Transmembrane helix</keyword>
<dbReference type="PANTHER" id="PTHR37309:SF1">
    <property type="entry name" value="SLR0284 PROTEIN"/>
    <property type="match status" value="1"/>
</dbReference>
<dbReference type="PATRIC" id="fig|1218492.5.peg.1241"/>
<dbReference type="AlphaFoldDB" id="A0A0F4LRH6"/>
<gene>
    <name evidence="2" type="ORF">JG30_10970</name>
</gene>
<feature type="transmembrane region" description="Helical" evidence="1">
    <location>
        <begin position="50"/>
        <end position="73"/>
    </location>
</feature>